<comment type="caution">
    <text evidence="11">The sequence shown here is derived from an EMBL/GenBank/DDBJ whole genome shotgun (WGS) entry which is preliminary data.</text>
</comment>
<evidence type="ECO:0000259" key="10">
    <source>
        <dbReference type="PROSITE" id="PS50928"/>
    </source>
</evidence>
<dbReference type="PANTHER" id="PTHR43470">
    <property type="entry name" value="PHOSPHATE TRANSPORT SYSTEM PERMEASE PROTEIN PSTA-RELATED"/>
    <property type="match status" value="1"/>
</dbReference>
<organism evidence="11 12">
    <name type="scientific">Myceligenerans pegani</name>
    <dbReference type="NCBI Taxonomy" id="2776917"/>
    <lineage>
        <taxon>Bacteria</taxon>
        <taxon>Bacillati</taxon>
        <taxon>Actinomycetota</taxon>
        <taxon>Actinomycetes</taxon>
        <taxon>Micrococcales</taxon>
        <taxon>Promicromonosporaceae</taxon>
        <taxon>Myceligenerans</taxon>
    </lineage>
</organism>
<comment type="subcellular location">
    <subcellularLocation>
        <location evidence="2 9">Cell membrane</location>
        <topology evidence="2 9">Multi-pass membrane protein</topology>
    </subcellularLocation>
</comment>
<feature type="transmembrane region" description="Helical" evidence="9">
    <location>
        <begin position="33"/>
        <end position="58"/>
    </location>
</feature>
<feature type="transmembrane region" description="Helical" evidence="9">
    <location>
        <begin position="133"/>
        <end position="150"/>
    </location>
</feature>
<keyword evidence="5 9" id="KW-1003">Cell membrane</keyword>
<dbReference type="PANTHER" id="PTHR43470:SF5">
    <property type="entry name" value="PHOSPHATE TRANSPORT SYSTEM PERMEASE PROTEIN PSTA"/>
    <property type="match status" value="1"/>
</dbReference>
<protein>
    <recommendedName>
        <fullName evidence="9">Phosphate transport system permease protein PstA</fullName>
    </recommendedName>
</protein>
<feature type="domain" description="ABC transmembrane type-1" evidence="10">
    <location>
        <begin position="87"/>
        <end position="296"/>
    </location>
</feature>
<sequence length="307" mass="33399">MSHQSVRTRTAVQAVRDSSLRLEKRGVDVAGELFRAVLLLCIVLGVLMLATLLAYVTWRGWPRLDLNLFTQMPSSIDLTTAGFLPAIVGTIWIMLGVLVTVVPLGVSAALYLEEYADTERWWNRAIEVFIQNLAAVPSIVFGILGLAFIVRAPLALGPVAFAGSLTLTMLVLPTVIIASREAIRAVPSTLRQASMALGASKWQTVWRQVIPGAVPGILTGTILSMSRAIGETAPLLLVGATTFVQFLPEGPLEGRYTAIPVQIFQWVVRPQEEFRVLAAAGCLVLVVLLLLMNSVAIWLRARFSRES</sequence>
<evidence type="ECO:0000256" key="2">
    <source>
        <dbReference type="ARBA" id="ARBA00004651"/>
    </source>
</evidence>
<feature type="transmembrane region" description="Helical" evidence="9">
    <location>
        <begin position="276"/>
        <end position="299"/>
    </location>
</feature>
<accession>A0ABR9N3E3</accession>
<evidence type="ECO:0000256" key="4">
    <source>
        <dbReference type="ARBA" id="ARBA00022448"/>
    </source>
</evidence>
<dbReference type="InterPro" id="IPR005672">
    <property type="entry name" value="Phosphate_PstA"/>
</dbReference>
<feature type="transmembrane region" description="Helical" evidence="9">
    <location>
        <begin position="83"/>
        <end position="112"/>
    </location>
</feature>
<evidence type="ECO:0000256" key="6">
    <source>
        <dbReference type="ARBA" id="ARBA00022692"/>
    </source>
</evidence>
<evidence type="ECO:0000256" key="8">
    <source>
        <dbReference type="ARBA" id="ARBA00023136"/>
    </source>
</evidence>
<dbReference type="NCBIfam" id="TIGR00974">
    <property type="entry name" value="3a0107s02c"/>
    <property type="match status" value="1"/>
</dbReference>
<proteinExistence type="inferred from homology"/>
<comment type="similarity">
    <text evidence="3 9">Belongs to the binding-protein-dependent transport system permease family. CysTW subfamily.</text>
</comment>
<dbReference type="EMBL" id="JADAQT010000108">
    <property type="protein sequence ID" value="MBE1878173.1"/>
    <property type="molecule type" value="Genomic_DNA"/>
</dbReference>
<dbReference type="InterPro" id="IPR000515">
    <property type="entry name" value="MetI-like"/>
</dbReference>
<dbReference type="InterPro" id="IPR035906">
    <property type="entry name" value="MetI-like_sf"/>
</dbReference>
<dbReference type="CDD" id="cd06261">
    <property type="entry name" value="TM_PBP2"/>
    <property type="match status" value="1"/>
</dbReference>
<dbReference type="SUPFAM" id="SSF161098">
    <property type="entry name" value="MetI-like"/>
    <property type="match status" value="1"/>
</dbReference>
<evidence type="ECO:0000313" key="11">
    <source>
        <dbReference type="EMBL" id="MBE1878173.1"/>
    </source>
</evidence>
<dbReference type="PROSITE" id="PS50928">
    <property type="entry name" value="ABC_TM1"/>
    <property type="match status" value="1"/>
</dbReference>
<dbReference type="RefSeq" id="WP_192864723.1">
    <property type="nucleotide sequence ID" value="NZ_JADAQT010000108.1"/>
</dbReference>
<evidence type="ECO:0000256" key="3">
    <source>
        <dbReference type="ARBA" id="ARBA00007069"/>
    </source>
</evidence>
<dbReference type="Pfam" id="PF00528">
    <property type="entry name" value="BPD_transp_1"/>
    <property type="match status" value="1"/>
</dbReference>
<reference evidence="11 12" key="1">
    <citation type="submission" date="2020-10" db="EMBL/GenBank/DDBJ databases">
        <title>Myceligenerans pegani sp. nov., an endophytic actinomycete isolated from Peganum harmala L. in Xinjiang, China.</title>
        <authorList>
            <person name="Xin L."/>
        </authorList>
    </citation>
    <scope>NUCLEOTIDE SEQUENCE [LARGE SCALE GENOMIC DNA]</scope>
    <source>
        <strain evidence="11 12">TRM65318</strain>
    </source>
</reference>
<gene>
    <name evidence="11" type="primary">pstA</name>
    <name evidence="11" type="ORF">IHE71_20995</name>
</gene>
<comment type="function">
    <text evidence="1">Part of the binding-protein-dependent transport system for phosphate; probably responsible for the translocation of the substrate across the membrane.</text>
</comment>
<evidence type="ECO:0000256" key="9">
    <source>
        <dbReference type="RuleBase" id="RU363043"/>
    </source>
</evidence>
<keyword evidence="4" id="KW-0813">Transport</keyword>
<evidence type="ECO:0000256" key="1">
    <source>
        <dbReference type="ARBA" id="ARBA00003510"/>
    </source>
</evidence>
<comment type="caution">
    <text evidence="9">Lacks conserved residue(s) required for the propagation of feature annotation.</text>
</comment>
<dbReference type="Gene3D" id="1.10.3720.10">
    <property type="entry name" value="MetI-like"/>
    <property type="match status" value="1"/>
</dbReference>
<evidence type="ECO:0000256" key="7">
    <source>
        <dbReference type="ARBA" id="ARBA00022989"/>
    </source>
</evidence>
<keyword evidence="6 9" id="KW-0812">Transmembrane</keyword>
<evidence type="ECO:0000313" key="12">
    <source>
        <dbReference type="Proteomes" id="UP000625527"/>
    </source>
</evidence>
<dbReference type="Proteomes" id="UP000625527">
    <property type="component" value="Unassembled WGS sequence"/>
</dbReference>
<name>A0ABR9N3E3_9MICO</name>
<keyword evidence="8 9" id="KW-0472">Membrane</keyword>
<keyword evidence="12" id="KW-1185">Reference proteome</keyword>
<evidence type="ECO:0000256" key="5">
    <source>
        <dbReference type="ARBA" id="ARBA00022475"/>
    </source>
</evidence>
<feature type="transmembrane region" description="Helical" evidence="9">
    <location>
        <begin position="156"/>
        <end position="178"/>
    </location>
</feature>
<keyword evidence="7 9" id="KW-1133">Transmembrane helix</keyword>